<protein>
    <submittedName>
        <fullName evidence="1">Uncharacterized protein</fullName>
    </submittedName>
</protein>
<name>B9TQV2_RICCO</name>
<dbReference type="AlphaFoldDB" id="B9TQV2"/>
<evidence type="ECO:0000313" key="1">
    <source>
        <dbReference type="EMBL" id="EEF21762.1"/>
    </source>
</evidence>
<keyword evidence="2" id="KW-1185">Reference proteome</keyword>
<evidence type="ECO:0000313" key="2">
    <source>
        <dbReference type="Proteomes" id="UP000008311"/>
    </source>
</evidence>
<proteinExistence type="predicted"/>
<dbReference type="Proteomes" id="UP000008311">
    <property type="component" value="Unassembled WGS sequence"/>
</dbReference>
<gene>
    <name evidence="1" type="ORF">RCOM_2010650</name>
</gene>
<dbReference type="EMBL" id="EQ999380">
    <property type="protein sequence ID" value="EEF21762.1"/>
    <property type="molecule type" value="Genomic_DNA"/>
</dbReference>
<sequence>ARVGQLRIEVQQRLQGHGAVAADRVVRVRDLAQFCFDGGEQFGGTASGVGTQGIQTAHDLSFRCWLVRKEV</sequence>
<reference evidence="2" key="1">
    <citation type="journal article" date="2010" name="Nat. Biotechnol.">
        <title>Draft genome sequence of the oilseed species Ricinus communis.</title>
        <authorList>
            <person name="Chan A.P."/>
            <person name="Crabtree J."/>
            <person name="Zhao Q."/>
            <person name="Lorenzi H."/>
            <person name="Orvis J."/>
            <person name="Puiu D."/>
            <person name="Melake-Berhan A."/>
            <person name="Jones K.M."/>
            <person name="Redman J."/>
            <person name="Chen G."/>
            <person name="Cahoon E.B."/>
            <person name="Gedil M."/>
            <person name="Stanke M."/>
            <person name="Haas B.J."/>
            <person name="Wortman J.R."/>
            <person name="Fraser-Liggett C.M."/>
            <person name="Ravel J."/>
            <person name="Rabinowicz P.D."/>
        </authorList>
    </citation>
    <scope>NUCLEOTIDE SEQUENCE [LARGE SCALE GENOMIC DNA]</scope>
    <source>
        <strain evidence="2">cv. Hale</strain>
    </source>
</reference>
<accession>B9TQV2</accession>
<feature type="non-terminal residue" evidence="1">
    <location>
        <position position="1"/>
    </location>
</feature>
<organism evidence="1 2">
    <name type="scientific">Ricinus communis</name>
    <name type="common">Castor bean</name>
    <dbReference type="NCBI Taxonomy" id="3988"/>
    <lineage>
        <taxon>Eukaryota</taxon>
        <taxon>Viridiplantae</taxon>
        <taxon>Streptophyta</taxon>
        <taxon>Embryophyta</taxon>
        <taxon>Tracheophyta</taxon>
        <taxon>Spermatophyta</taxon>
        <taxon>Magnoliopsida</taxon>
        <taxon>eudicotyledons</taxon>
        <taxon>Gunneridae</taxon>
        <taxon>Pentapetalae</taxon>
        <taxon>rosids</taxon>
        <taxon>fabids</taxon>
        <taxon>Malpighiales</taxon>
        <taxon>Euphorbiaceae</taxon>
        <taxon>Acalyphoideae</taxon>
        <taxon>Acalypheae</taxon>
        <taxon>Ricinus</taxon>
    </lineage>
</organism>
<dbReference type="InParanoid" id="B9TQV2"/>